<sequence length="113" mass="13481">MNRLYNYADAIFEIDDRVPSLSVTNKLAIQLANMKDMRVLVKDDVIEVDLRDGRKNRPTYICAHLSTEHKEQLTQLLKEFISYFAWDYTKMSRPDRIFVEHRILLKPSFKPYK</sequence>
<organism evidence="1 2">
    <name type="scientific">Cinchona calisaya</name>
    <dbReference type="NCBI Taxonomy" id="153742"/>
    <lineage>
        <taxon>Eukaryota</taxon>
        <taxon>Viridiplantae</taxon>
        <taxon>Streptophyta</taxon>
        <taxon>Embryophyta</taxon>
        <taxon>Tracheophyta</taxon>
        <taxon>Spermatophyta</taxon>
        <taxon>Magnoliopsida</taxon>
        <taxon>eudicotyledons</taxon>
        <taxon>Gunneridae</taxon>
        <taxon>Pentapetalae</taxon>
        <taxon>asterids</taxon>
        <taxon>lamiids</taxon>
        <taxon>Gentianales</taxon>
        <taxon>Rubiaceae</taxon>
        <taxon>Cinchonoideae</taxon>
        <taxon>Cinchoneae</taxon>
        <taxon>Cinchona</taxon>
    </lineage>
</organism>
<comment type="caution">
    <text evidence="1">The sequence shown here is derived from an EMBL/GenBank/DDBJ whole genome shotgun (WGS) entry which is preliminary data.</text>
</comment>
<dbReference type="AlphaFoldDB" id="A0ABD3AQ46"/>
<proteinExistence type="predicted"/>
<evidence type="ECO:0000313" key="1">
    <source>
        <dbReference type="EMBL" id="KAL3533164.1"/>
    </source>
</evidence>
<reference evidence="1 2" key="1">
    <citation type="submission" date="2024-11" db="EMBL/GenBank/DDBJ databases">
        <title>A near-complete genome assembly of Cinchona calisaya.</title>
        <authorList>
            <person name="Lian D.C."/>
            <person name="Zhao X.W."/>
            <person name="Wei L."/>
        </authorList>
    </citation>
    <scope>NUCLEOTIDE SEQUENCE [LARGE SCALE GENOMIC DNA]</scope>
    <source>
        <tissue evidence="1">Nenye</tissue>
    </source>
</reference>
<gene>
    <name evidence="1" type="ORF">ACH5RR_006685</name>
</gene>
<name>A0ABD3AQ46_9GENT</name>
<protein>
    <submittedName>
        <fullName evidence="1">Uncharacterized protein</fullName>
    </submittedName>
</protein>
<keyword evidence="2" id="KW-1185">Reference proteome</keyword>
<dbReference type="EMBL" id="JBJUIK010000003">
    <property type="protein sequence ID" value="KAL3533164.1"/>
    <property type="molecule type" value="Genomic_DNA"/>
</dbReference>
<evidence type="ECO:0000313" key="2">
    <source>
        <dbReference type="Proteomes" id="UP001630127"/>
    </source>
</evidence>
<accession>A0ABD3AQ46</accession>
<dbReference type="Proteomes" id="UP001630127">
    <property type="component" value="Unassembled WGS sequence"/>
</dbReference>